<dbReference type="GO" id="GO:0016567">
    <property type="term" value="P:protein ubiquitination"/>
    <property type="evidence" value="ECO:0007669"/>
    <property type="project" value="TreeGrafter"/>
</dbReference>
<dbReference type="InterPro" id="IPR013083">
    <property type="entry name" value="Znf_RING/FYVE/PHD"/>
</dbReference>
<dbReference type="PROSITE" id="PS50089">
    <property type="entry name" value="ZF_RING_2"/>
    <property type="match status" value="1"/>
</dbReference>
<dbReference type="GO" id="GO:0008270">
    <property type="term" value="F:zinc ion binding"/>
    <property type="evidence" value="ECO:0007669"/>
    <property type="project" value="UniProtKB-KW"/>
</dbReference>
<feature type="compositionally biased region" description="Gly residues" evidence="9">
    <location>
        <begin position="243"/>
        <end position="252"/>
    </location>
</feature>
<comment type="catalytic activity">
    <reaction evidence="1">
        <text>S-ubiquitinyl-[E2 ubiquitin-conjugating enzyme]-L-cysteine + [acceptor protein]-L-lysine = [E2 ubiquitin-conjugating enzyme]-L-cysteine + N(6)-ubiquitinyl-[acceptor protein]-L-lysine.</text>
        <dbReference type="EC" id="2.3.2.27"/>
    </reaction>
</comment>
<gene>
    <name evidence="11" type="ORF">F3Y22_tig00111835pilonHSYRG00056</name>
</gene>
<evidence type="ECO:0000256" key="8">
    <source>
        <dbReference type="PROSITE-ProRule" id="PRU00175"/>
    </source>
</evidence>
<reference evidence="11" key="1">
    <citation type="submission" date="2019-09" db="EMBL/GenBank/DDBJ databases">
        <title>Draft genome information of white flower Hibiscus syriacus.</title>
        <authorList>
            <person name="Kim Y.-M."/>
        </authorList>
    </citation>
    <scope>NUCLEOTIDE SEQUENCE [LARGE SCALE GENOMIC DNA]</scope>
    <source>
        <strain evidence="11">YM2019G1</strain>
    </source>
</reference>
<evidence type="ECO:0000313" key="12">
    <source>
        <dbReference type="Proteomes" id="UP000436088"/>
    </source>
</evidence>
<evidence type="ECO:0000256" key="1">
    <source>
        <dbReference type="ARBA" id="ARBA00000900"/>
    </source>
</evidence>
<keyword evidence="3" id="KW-0808">Transferase</keyword>
<dbReference type="Proteomes" id="UP000436088">
    <property type="component" value="Unassembled WGS sequence"/>
</dbReference>
<dbReference type="PANTHER" id="PTHR15710">
    <property type="entry name" value="E3 UBIQUITIN-PROTEIN LIGASE PRAJA"/>
    <property type="match status" value="1"/>
</dbReference>
<evidence type="ECO:0000259" key="10">
    <source>
        <dbReference type="PROSITE" id="PS50089"/>
    </source>
</evidence>
<dbReference type="InterPro" id="IPR039525">
    <property type="entry name" value="RNF126-like_zinc-ribbon"/>
</dbReference>
<keyword evidence="12" id="KW-1185">Reference proteome</keyword>
<comment type="caution">
    <text evidence="11">The sequence shown here is derived from an EMBL/GenBank/DDBJ whole genome shotgun (WGS) entry which is preliminary data.</text>
</comment>
<sequence length="300" mass="32812">MQFTALRCSYRSLVRLIKTIPDLKTMSFDGNVTGGGNAVTMTSKHFFCYQCNHTVDVPISSSDDPSCPECNDGFLEECDNTNPNPGSNFHNPNPFSDSLFSSSDPFFSFIPLLSTMNSSPSPASVDLPSSRRSGIFHGPGLEQLIQRLAENDPNRYGTPPASKSAIDSLPSVKIAKDLLNSKSNQCAVCMDDFEEGIEGKRMPCQHLYHKDCILPWLELHNSCPVCRHELPTDDPDYERRARGGQGTSGGNAGADNVQSSARDNRTVERSFRISLPWSFQAQASGSGSADNADTMQEDLD</sequence>
<evidence type="ECO:0000256" key="9">
    <source>
        <dbReference type="SAM" id="MobiDB-lite"/>
    </source>
</evidence>
<dbReference type="GO" id="GO:0061630">
    <property type="term" value="F:ubiquitin protein ligase activity"/>
    <property type="evidence" value="ECO:0007669"/>
    <property type="project" value="UniProtKB-EC"/>
</dbReference>
<evidence type="ECO:0000256" key="2">
    <source>
        <dbReference type="ARBA" id="ARBA00012483"/>
    </source>
</evidence>
<organism evidence="11 12">
    <name type="scientific">Hibiscus syriacus</name>
    <name type="common">Rose of Sharon</name>
    <dbReference type="NCBI Taxonomy" id="106335"/>
    <lineage>
        <taxon>Eukaryota</taxon>
        <taxon>Viridiplantae</taxon>
        <taxon>Streptophyta</taxon>
        <taxon>Embryophyta</taxon>
        <taxon>Tracheophyta</taxon>
        <taxon>Spermatophyta</taxon>
        <taxon>Magnoliopsida</taxon>
        <taxon>eudicotyledons</taxon>
        <taxon>Gunneridae</taxon>
        <taxon>Pentapetalae</taxon>
        <taxon>rosids</taxon>
        <taxon>malvids</taxon>
        <taxon>Malvales</taxon>
        <taxon>Malvaceae</taxon>
        <taxon>Malvoideae</taxon>
        <taxon>Hibiscus</taxon>
    </lineage>
</organism>
<dbReference type="SUPFAM" id="SSF57850">
    <property type="entry name" value="RING/U-box"/>
    <property type="match status" value="1"/>
</dbReference>
<dbReference type="EMBL" id="VEPZ02001442">
    <property type="protein sequence ID" value="KAE8672659.1"/>
    <property type="molecule type" value="Genomic_DNA"/>
</dbReference>
<protein>
    <recommendedName>
        <fullName evidence="2">RING-type E3 ubiquitin transferase</fullName>
        <ecNumber evidence="2">2.3.2.27</ecNumber>
    </recommendedName>
</protein>
<accession>A0A6A2YC63</accession>
<proteinExistence type="predicted"/>
<evidence type="ECO:0000256" key="7">
    <source>
        <dbReference type="ARBA" id="ARBA00022833"/>
    </source>
</evidence>
<dbReference type="Gene3D" id="3.30.40.10">
    <property type="entry name" value="Zinc/RING finger domain, C3HC4 (zinc finger)"/>
    <property type="match status" value="1"/>
</dbReference>
<keyword evidence="4" id="KW-0479">Metal-binding</keyword>
<feature type="domain" description="RING-type" evidence="10">
    <location>
        <begin position="186"/>
        <end position="227"/>
    </location>
</feature>
<evidence type="ECO:0000256" key="6">
    <source>
        <dbReference type="ARBA" id="ARBA00022786"/>
    </source>
</evidence>
<dbReference type="AlphaFoldDB" id="A0A6A2YC63"/>
<feature type="region of interest" description="Disordered" evidence="9">
    <location>
        <begin position="281"/>
        <end position="300"/>
    </location>
</feature>
<name>A0A6A2YC63_HIBSY</name>
<keyword evidence="6" id="KW-0833">Ubl conjugation pathway</keyword>
<keyword evidence="7" id="KW-0862">Zinc</keyword>
<dbReference type="GO" id="GO:0005737">
    <property type="term" value="C:cytoplasm"/>
    <property type="evidence" value="ECO:0007669"/>
    <property type="project" value="TreeGrafter"/>
</dbReference>
<dbReference type="SMART" id="SM00184">
    <property type="entry name" value="RING"/>
    <property type="match status" value="2"/>
</dbReference>
<evidence type="ECO:0000256" key="3">
    <source>
        <dbReference type="ARBA" id="ARBA00022679"/>
    </source>
</evidence>
<dbReference type="EC" id="2.3.2.27" evidence="2"/>
<feature type="compositionally biased region" description="Basic and acidic residues" evidence="9">
    <location>
        <begin position="230"/>
        <end position="241"/>
    </location>
</feature>
<dbReference type="PANTHER" id="PTHR15710:SF208">
    <property type="entry name" value="E3 UBIQUITIN-PROTEIN LIGASE RING1-LIKE"/>
    <property type="match status" value="1"/>
</dbReference>
<evidence type="ECO:0000256" key="4">
    <source>
        <dbReference type="ARBA" id="ARBA00022723"/>
    </source>
</evidence>
<feature type="region of interest" description="Disordered" evidence="9">
    <location>
        <begin position="230"/>
        <end position="265"/>
    </location>
</feature>
<evidence type="ECO:0000256" key="5">
    <source>
        <dbReference type="ARBA" id="ARBA00022771"/>
    </source>
</evidence>
<evidence type="ECO:0000313" key="11">
    <source>
        <dbReference type="EMBL" id="KAE8672659.1"/>
    </source>
</evidence>
<dbReference type="FunFam" id="3.30.40.10:FF:000022">
    <property type="entry name" value="E3 ubiquitin-protein ligase RING1-like"/>
    <property type="match status" value="1"/>
</dbReference>
<keyword evidence="5 8" id="KW-0863">Zinc-finger</keyword>
<dbReference type="Pfam" id="PF14369">
    <property type="entry name" value="Zn_ribbon_19"/>
    <property type="match status" value="1"/>
</dbReference>
<dbReference type="Pfam" id="PF13639">
    <property type="entry name" value="zf-RING_2"/>
    <property type="match status" value="1"/>
</dbReference>
<dbReference type="InterPro" id="IPR001841">
    <property type="entry name" value="Znf_RING"/>
</dbReference>